<keyword evidence="9" id="KW-0902">Two-component regulatory system</keyword>
<dbReference type="InterPro" id="IPR005467">
    <property type="entry name" value="His_kinase_dom"/>
</dbReference>
<dbReference type="SUPFAM" id="SSF55785">
    <property type="entry name" value="PYP-like sensor domain (PAS domain)"/>
    <property type="match status" value="2"/>
</dbReference>
<dbReference type="SMART" id="SM00387">
    <property type="entry name" value="HATPase_c"/>
    <property type="match status" value="1"/>
</dbReference>
<dbReference type="SMART" id="SM00086">
    <property type="entry name" value="PAC"/>
    <property type="match status" value="2"/>
</dbReference>
<dbReference type="RefSeq" id="WP_169187646.1">
    <property type="nucleotide sequence ID" value="NZ_JABBPK010000001.1"/>
</dbReference>
<accession>A0A7Y0PKD0</accession>
<dbReference type="Pfam" id="PF02518">
    <property type="entry name" value="HATPase_c"/>
    <property type="match status" value="1"/>
</dbReference>
<dbReference type="InterPro" id="IPR003594">
    <property type="entry name" value="HATPase_dom"/>
</dbReference>
<sequence length="468" mass="53432">MQENELKHGSIFTHAFNFSMIGTAVVDPIGRILKVNPSLSHILGFTENELISLTLRDITFSEDFVKLDDYISQLLLGKISSHQIETRLLHKHNYGIWTLLRISLVQSNEGNPLYLIIQVQNITERKKVEERYFNFIERSSEAMIIISNRKIQYINETGLKFLNISEKEEIIGKSVIDFIHPDKRNISVNYINRVEAGETIYRIEEIFGRVDGKFINVEFTAFPVYNGEKNDMHVIMKDISEKKKTEQFLLNSEKLNVAGQLAAGIAHEVRNPLTAIKGFLQIMDRESIGSKMYFDVLLSEVNRIELVLTELLLLSKPQNTKHKFINLESIIEQVISLMSTQAILHNIEIKKEINTDTCMISCDENQLKQVFINFIKNSIEAMPNGGPIYIKVFKRDNDSILIHIIDRGSGIPAEILKRIWEPFFTTKEKGTGLGMMICNNIIENHNGKLQISSSPNGTTIGIILPLNK</sequence>
<evidence type="ECO:0000313" key="13">
    <source>
        <dbReference type="EMBL" id="NMO75723.1"/>
    </source>
</evidence>
<dbReference type="SUPFAM" id="SSF47384">
    <property type="entry name" value="Homodimeric domain of signal transducing histidine kinase"/>
    <property type="match status" value="1"/>
</dbReference>
<dbReference type="PRINTS" id="PR00344">
    <property type="entry name" value="BCTRLSENSOR"/>
</dbReference>
<dbReference type="CDD" id="cd00082">
    <property type="entry name" value="HisKA"/>
    <property type="match status" value="1"/>
</dbReference>
<keyword evidence="8" id="KW-0749">Sporulation</keyword>
<feature type="domain" description="PAC" evidence="12">
    <location>
        <begin position="82"/>
        <end position="134"/>
    </location>
</feature>
<evidence type="ECO:0000313" key="14">
    <source>
        <dbReference type="Proteomes" id="UP000588491"/>
    </source>
</evidence>
<feature type="domain" description="Histidine kinase" evidence="10">
    <location>
        <begin position="264"/>
        <end position="468"/>
    </location>
</feature>
<dbReference type="InterPro" id="IPR036890">
    <property type="entry name" value="HATPase_C_sf"/>
</dbReference>
<evidence type="ECO:0000256" key="4">
    <source>
        <dbReference type="ARBA" id="ARBA00022679"/>
    </source>
</evidence>
<feature type="domain" description="PAS" evidence="11">
    <location>
        <begin position="25"/>
        <end position="78"/>
    </location>
</feature>
<reference evidence="13 14" key="1">
    <citation type="submission" date="2020-04" db="EMBL/GenBank/DDBJ databases">
        <title>Bacillus sp. UniB3 isolated from commercial digestive syrup.</title>
        <authorList>
            <person name="Thorat V."/>
            <person name="Kirdat K."/>
            <person name="Tiwarekar B."/>
            <person name="Yadav A."/>
        </authorList>
    </citation>
    <scope>NUCLEOTIDE SEQUENCE [LARGE SCALE GENOMIC DNA]</scope>
    <source>
        <strain evidence="13 14">UniB3</strain>
    </source>
</reference>
<dbReference type="GO" id="GO:0000155">
    <property type="term" value="F:phosphorelay sensor kinase activity"/>
    <property type="evidence" value="ECO:0007669"/>
    <property type="project" value="InterPro"/>
</dbReference>
<dbReference type="GO" id="GO:0005524">
    <property type="term" value="F:ATP binding"/>
    <property type="evidence" value="ECO:0007669"/>
    <property type="project" value="UniProtKB-KW"/>
</dbReference>
<keyword evidence="4" id="KW-0808">Transferase</keyword>
<dbReference type="InterPro" id="IPR003661">
    <property type="entry name" value="HisK_dim/P_dom"/>
</dbReference>
<keyword evidence="5" id="KW-0547">Nucleotide-binding</keyword>
<dbReference type="Proteomes" id="UP000588491">
    <property type="component" value="Unassembled WGS sequence"/>
</dbReference>
<dbReference type="EMBL" id="JABBPK010000001">
    <property type="protein sequence ID" value="NMO75723.1"/>
    <property type="molecule type" value="Genomic_DNA"/>
</dbReference>
<keyword evidence="3" id="KW-0597">Phosphoprotein</keyword>
<evidence type="ECO:0000259" key="12">
    <source>
        <dbReference type="PROSITE" id="PS50113"/>
    </source>
</evidence>
<dbReference type="Pfam" id="PF13426">
    <property type="entry name" value="PAS_9"/>
    <property type="match status" value="2"/>
</dbReference>
<evidence type="ECO:0000256" key="6">
    <source>
        <dbReference type="ARBA" id="ARBA00022777"/>
    </source>
</evidence>
<evidence type="ECO:0000256" key="1">
    <source>
        <dbReference type="ARBA" id="ARBA00000085"/>
    </source>
</evidence>
<dbReference type="NCBIfam" id="TIGR00229">
    <property type="entry name" value="sensory_box"/>
    <property type="match status" value="2"/>
</dbReference>
<dbReference type="SUPFAM" id="SSF55874">
    <property type="entry name" value="ATPase domain of HSP90 chaperone/DNA topoisomerase II/histidine kinase"/>
    <property type="match status" value="1"/>
</dbReference>
<dbReference type="Gene3D" id="1.10.287.130">
    <property type="match status" value="1"/>
</dbReference>
<dbReference type="InterPro" id="IPR036097">
    <property type="entry name" value="HisK_dim/P_sf"/>
</dbReference>
<dbReference type="SMART" id="SM00388">
    <property type="entry name" value="HisKA"/>
    <property type="match status" value="1"/>
</dbReference>
<keyword evidence="14" id="KW-1185">Reference proteome</keyword>
<dbReference type="PROSITE" id="PS50113">
    <property type="entry name" value="PAC"/>
    <property type="match status" value="1"/>
</dbReference>
<evidence type="ECO:0000256" key="9">
    <source>
        <dbReference type="ARBA" id="ARBA00023012"/>
    </source>
</evidence>
<dbReference type="EC" id="2.7.13.3" evidence="2"/>
<comment type="catalytic activity">
    <reaction evidence="1">
        <text>ATP + protein L-histidine = ADP + protein N-phospho-L-histidine.</text>
        <dbReference type="EC" id="2.7.13.3"/>
    </reaction>
</comment>
<dbReference type="CDD" id="cd00130">
    <property type="entry name" value="PAS"/>
    <property type="match status" value="2"/>
</dbReference>
<dbReference type="Gene3D" id="3.30.450.20">
    <property type="entry name" value="PAS domain"/>
    <property type="match status" value="2"/>
</dbReference>
<dbReference type="PROSITE" id="PS50112">
    <property type="entry name" value="PAS"/>
    <property type="match status" value="1"/>
</dbReference>
<evidence type="ECO:0000256" key="2">
    <source>
        <dbReference type="ARBA" id="ARBA00012438"/>
    </source>
</evidence>
<dbReference type="PANTHER" id="PTHR43065:SF34">
    <property type="entry name" value="SPORULATION KINASE A"/>
    <property type="match status" value="1"/>
</dbReference>
<proteinExistence type="predicted"/>
<evidence type="ECO:0000259" key="11">
    <source>
        <dbReference type="PROSITE" id="PS50112"/>
    </source>
</evidence>
<evidence type="ECO:0000256" key="7">
    <source>
        <dbReference type="ARBA" id="ARBA00022840"/>
    </source>
</evidence>
<dbReference type="GO" id="GO:0030435">
    <property type="term" value="P:sporulation resulting in formation of a cellular spore"/>
    <property type="evidence" value="ECO:0007669"/>
    <property type="project" value="UniProtKB-KW"/>
</dbReference>
<dbReference type="PANTHER" id="PTHR43065">
    <property type="entry name" value="SENSOR HISTIDINE KINASE"/>
    <property type="match status" value="1"/>
</dbReference>
<dbReference type="AlphaFoldDB" id="A0A7Y0PKD0"/>
<protein>
    <recommendedName>
        <fullName evidence="2">histidine kinase</fullName>
        <ecNumber evidence="2">2.7.13.3</ecNumber>
    </recommendedName>
</protein>
<organism evidence="13 14">
    <name type="scientific">Niallia alba</name>
    <dbReference type="NCBI Taxonomy" id="2729105"/>
    <lineage>
        <taxon>Bacteria</taxon>
        <taxon>Bacillati</taxon>
        <taxon>Bacillota</taxon>
        <taxon>Bacilli</taxon>
        <taxon>Bacillales</taxon>
        <taxon>Bacillaceae</taxon>
        <taxon>Niallia</taxon>
    </lineage>
</organism>
<comment type="caution">
    <text evidence="13">The sequence shown here is derived from an EMBL/GenBank/DDBJ whole genome shotgun (WGS) entry which is preliminary data.</text>
</comment>
<dbReference type="InterPro" id="IPR001610">
    <property type="entry name" value="PAC"/>
</dbReference>
<dbReference type="InterPro" id="IPR000700">
    <property type="entry name" value="PAS-assoc_C"/>
</dbReference>
<dbReference type="FunFam" id="1.10.287.130:FF:000040">
    <property type="entry name" value="PAS domain-containing sensor histidine kinase"/>
    <property type="match status" value="1"/>
</dbReference>
<name>A0A7Y0PKD0_9BACI</name>
<evidence type="ECO:0000259" key="10">
    <source>
        <dbReference type="PROSITE" id="PS50109"/>
    </source>
</evidence>
<dbReference type="InterPro" id="IPR035965">
    <property type="entry name" value="PAS-like_dom_sf"/>
</dbReference>
<evidence type="ECO:0000256" key="5">
    <source>
        <dbReference type="ARBA" id="ARBA00022741"/>
    </source>
</evidence>
<dbReference type="InterPro" id="IPR000014">
    <property type="entry name" value="PAS"/>
</dbReference>
<dbReference type="InterPro" id="IPR004358">
    <property type="entry name" value="Sig_transdc_His_kin-like_C"/>
</dbReference>
<dbReference type="SMART" id="SM00091">
    <property type="entry name" value="PAS"/>
    <property type="match status" value="2"/>
</dbReference>
<gene>
    <name evidence="13" type="ORF">HHU08_01540</name>
</gene>
<evidence type="ECO:0000256" key="8">
    <source>
        <dbReference type="ARBA" id="ARBA00022969"/>
    </source>
</evidence>
<keyword evidence="7" id="KW-0067">ATP-binding</keyword>
<dbReference type="Gene3D" id="3.30.565.10">
    <property type="entry name" value="Histidine kinase-like ATPase, C-terminal domain"/>
    <property type="match status" value="1"/>
</dbReference>
<dbReference type="PROSITE" id="PS50109">
    <property type="entry name" value="HIS_KIN"/>
    <property type="match status" value="1"/>
</dbReference>
<evidence type="ECO:0000256" key="3">
    <source>
        <dbReference type="ARBA" id="ARBA00022553"/>
    </source>
</evidence>
<dbReference type="Pfam" id="PF00512">
    <property type="entry name" value="HisKA"/>
    <property type="match status" value="1"/>
</dbReference>
<keyword evidence="6" id="KW-0418">Kinase</keyword>